<feature type="domain" description="ABM" evidence="1">
    <location>
        <begin position="10"/>
        <end position="99"/>
    </location>
</feature>
<protein>
    <submittedName>
        <fullName evidence="2">Antibiotic biosynthesis monooxygenase</fullName>
    </submittedName>
</protein>
<evidence type="ECO:0000259" key="1">
    <source>
        <dbReference type="PROSITE" id="PS51725"/>
    </source>
</evidence>
<dbReference type="InterPro" id="IPR050744">
    <property type="entry name" value="AI-2_Isomerase_LsrG"/>
</dbReference>
<dbReference type="PANTHER" id="PTHR33336">
    <property type="entry name" value="QUINOL MONOOXYGENASE YGIN-RELATED"/>
    <property type="match status" value="1"/>
</dbReference>
<comment type="caution">
    <text evidence="2">The sequence shown here is derived from an EMBL/GenBank/DDBJ whole genome shotgun (WGS) entry which is preliminary data.</text>
</comment>
<dbReference type="PROSITE" id="PS51725">
    <property type="entry name" value="ABM"/>
    <property type="match status" value="1"/>
</dbReference>
<proteinExistence type="predicted"/>
<dbReference type="PANTHER" id="PTHR33336:SF1">
    <property type="entry name" value="(4S)-4-HYDROXY-5-PHOSPHONOOXYPENTANE-2,3-DIONE ISOMERASE"/>
    <property type="match status" value="1"/>
</dbReference>
<keyword evidence="2" id="KW-0560">Oxidoreductase</keyword>
<keyword evidence="2" id="KW-0503">Monooxygenase</keyword>
<dbReference type="RefSeq" id="WP_284391191.1">
    <property type="nucleotide sequence ID" value="NZ_BSNG01000001.1"/>
</dbReference>
<reference evidence="2" key="1">
    <citation type="journal article" date="2014" name="Int. J. Syst. Evol. Microbiol.">
        <title>Complete genome of a new Firmicutes species belonging to the dominant human colonic microbiota ('Ruminococcus bicirculans') reveals two chromosomes and a selective capacity to utilize plant glucans.</title>
        <authorList>
            <consortium name="NISC Comparative Sequencing Program"/>
            <person name="Wegmann U."/>
            <person name="Louis P."/>
            <person name="Goesmann A."/>
            <person name="Henrissat B."/>
            <person name="Duncan S.H."/>
            <person name="Flint H.J."/>
        </authorList>
    </citation>
    <scope>NUCLEOTIDE SEQUENCE</scope>
    <source>
        <strain evidence="2">NBRC 103855</strain>
    </source>
</reference>
<gene>
    <name evidence="2" type="ORF">GCM10007913_24590</name>
</gene>
<dbReference type="Gene3D" id="3.30.70.100">
    <property type="match status" value="1"/>
</dbReference>
<reference evidence="2" key="2">
    <citation type="submission" date="2023-01" db="EMBL/GenBank/DDBJ databases">
        <title>Draft genome sequence of Devosia yakushimensis strain NBRC 103855.</title>
        <authorList>
            <person name="Sun Q."/>
            <person name="Mori K."/>
        </authorList>
    </citation>
    <scope>NUCLEOTIDE SEQUENCE</scope>
    <source>
        <strain evidence="2">NBRC 103855</strain>
    </source>
</reference>
<evidence type="ECO:0000313" key="2">
    <source>
        <dbReference type="EMBL" id="GLQ10527.1"/>
    </source>
</evidence>
<accession>A0ABQ5UGL0</accession>
<dbReference type="EMBL" id="BSNG01000001">
    <property type="protein sequence ID" value="GLQ10527.1"/>
    <property type="molecule type" value="Genomic_DNA"/>
</dbReference>
<dbReference type="Proteomes" id="UP001161406">
    <property type="component" value="Unassembled WGS sequence"/>
</dbReference>
<name>A0ABQ5UGL0_9HYPH</name>
<dbReference type="SUPFAM" id="SSF54909">
    <property type="entry name" value="Dimeric alpha+beta barrel"/>
    <property type="match status" value="1"/>
</dbReference>
<organism evidence="2 3">
    <name type="scientific">Devosia yakushimensis</name>
    <dbReference type="NCBI Taxonomy" id="470028"/>
    <lineage>
        <taxon>Bacteria</taxon>
        <taxon>Pseudomonadati</taxon>
        <taxon>Pseudomonadota</taxon>
        <taxon>Alphaproteobacteria</taxon>
        <taxon>Hyphomicrobiales</taxon>
        <taxon>Devosiaceae</taxon>
        <taxon>Devosia</taxon>
    </lineage>
</organism>
<dbReference type="InterPro" id="IPR011008">
    <property type="entry name" value="Dimeric_a/b-barrel"/>
</dbReference>
<sequence length="104" mass="11437">MTTHSQASGYVIVVDLLVDDNALSQFMPLMLANAAASLAQEPGCRRFDICVDLHNPAQVLLYEIYDDAAAFDIHLASAHFLSFDEATRPMVKSKTVRRLELIAG</sequence>
<dbReference type="GO" id="GO:0004497">
    <property type="term" value="F:monooxygenase activity"/>
    <property type="evidence" value="ECO:0007669"/>
    <property type="project" value="UniProtKB-KW"/>
</dbReference>
<dbReference type="InterPro" id="IPR007138">
    <property type="entry name" value="ABM_dom"/>
</dbReference>
<keyword evidence="3" id="KW-1185">Reference proteome</keyword>
<dbReference type="Pfam" id="PF03992">
    <property type="entry name" value="ABM"/>
    <property type="match status" value="1"/>
</dbReference>
<evidence type="ECO:0000313" key="3">
    <source>
        <dbReference type="Proteomes" id="UP001161406"/>
    </source>
</evidence>